<keyword evidence="4" id="KW-0677">Repeat</keyword>
<dbReference type="InterPro" id="IPR044640">
    <property type="entry name" value="RU2A"/>
</dbReference>
<evidence type="ECO:0000313" key="11">
    <source>
        <dbReference type="Proteomes" id="UP000790833"/>
    </source>
</evidence>
<dbReference type="GO" id="GO:0005681">
    <property type="term" value="C:spliceosomal complex"/>
    <property type="evidence" value="ECO:0007669"/>
    <property type="project" value="UniProtKB-KW"/>
</dbReference>
<dbReference type="InterPro" id="IPR003603">
    <property type="entry name" value="U2A'_phosphoprotein32A_C"/>
</dbReference>
<evidence type="ECO:0000256" key="2">
    <source>
        <dbReference type="ARBA" id="ARBA00022614"/>
    </source>
</evidence>
<evidence type="ECO:0000256" key="6">
    <source>
        <dbReference type="ARBA" id="ARBA00023242"/>
    </source>
</evidence>
<keyword evidence="3" id="KW-0747">Spliceosome</keyword>
<organism evidence="10 11">
    <name type="scientific">Scheffersomyces spartinae</name>
    <dbReference type="NCBI Taxonomy" id="45513"/>
    <lineage>
        <taxon>Eukaryota</taxon>
        <taxon>Fungi</taxon>
        <taxon>Dikarya</taxon>
        <taxon>Ascomycota</taxon>
        <taxon>Saccharomycotina</taxon>
        <taxon>Pichiomycetes</taxon>
        <taxon>Debaryomycetaceae</taxon>
        <taxon>Scheffersomyces</taxon>
    </lineage>
</organism>
<feature type="domain" description="U2A'/phosphoprotein 32 family A C-terminal" evidence="9">
    <location>
        <begin position="132"/>
        <end position="150"/>
    </location>
</feature>
<keyword evidence="6" id="KW-0539">Nucleus</keyword>
<proteinExistence type="inferred from homology"/>
<keyword evidence="5" id="KW-0508">mRNA splicing</keyword>
<dbReference type="GO" id="GO:0030620">
    <property type="term" value="F:U2 snRNA binding"/>
    <property type="evidence" value="ECO:0007669"/>
    <property type="project" value="InterPro"/>
</dbReference>
<dbReference type="PANTHER" id="PTHR10552">
    <property type="entry name" value="U2 SMALL NUCLEAR RIBONUCLEOPROTEIN A"/>
    <property type="match status" value="1"/>
</dbReference>
<dbReference type="InterPro" id="IPR032675">
    <property type="entry name" value="LRR_dom_sf"/>
</dbReference>
<evidence type="ECO:0000256" key="8">
    <source>
        <dbReference type="ARBA" id="ARBA00024238"/>
    </source>
</evidence>
<evidence type="ECO:0000256" key="4">
    <source>
        <dbReference type="ARBA" id="ARBA00022737"/>
    </source>
</evidence>
<protein>
    <recommendedName>
        <fullName evidence="8">U2 small nuclear ribonucleoprotein A'</fullName>
    </recommendedName>
</protein>
<dbReference type="InterPro" id="IPR001611">
    <property type="entry name" value="Leu-rich_rpt"/>
</dbReference>
<reference evidence="10" key="1">
    <citation type="submission" date="2021-03" db="EMBL/GenBank/DDBJ databases">
        <authorList>
            <person name="Palmer J.M."/>
        </authorList>
    </citation>
    <scope>NUCLEOTIDE SEQUENCE</scope>
    <source>
        <strain evidence="10">ARV_011</strain>
    </source>
</reference>
<evidence type="ECO:0000313" key="10">
    <source>
        <dbReference type="EMBL" id="KAG7192447.1"/>
    </source>
</evidence>
<evidence type="ECO:0000256" key="1">
    <source>
        <dbReference type="ARBA" id="ARBA00004123"/>
    </source>
</evidence>
<dbReference type="Proteomes" id="UP000790833">
    <property type="component" value="Unassembled WGS sequence"/>
</dbReference>
<dbReference type="PROSITE" id="PS51450">
    <property type="entry name" value="LRR"/>
    <property type="match status" value="1"/>
</dbReference>
<dbReference type="AlphaFoldDB" id="A0A9P8AHF2"/>
<keyword evidence="11" id="KW-1185">Reference proteome</keyword>
<dbReference type="PANTHER" id="PTHR10552:SF6">
    <property type="entry name" value="U2 SMALL NUCLEAR RIBONUCLEOPROTEIN A"/>
    <property type="match status" value="1"/>
</dbReference>
<dbReference type="Pfam" id="PF14580">
    <property type="entry name" value="LRR_9"/>
    <property type="match status" value="1"/>
</dbReference>
<accession>A0A9P8AHF2</accession>
<dbReference type="OrthoDB" id="433501at2759"/>
<dbReference type="SMART" id="SM00446">
    <property type="entry name" value="LRRcap"/>
    <property type="match status" value="1"/>
</dbReference>
<dbReference type="GeneID" id="66115222"/>
<dbReference type="SMART" id="SM00365">
    <property type="entry name" value="LRR_SD22"/>
    <property type="match status" value="3"/>
</dbReference>
<dbReference type="Gene3D" id="3.80.10.10">
    <property type="entry name" value="Ribonuclease Inhibitor"/>
    <property type="match status" value="1"/>
</dbReference>
<dbReference type="RefSeq" id="XP_043047997.1">
    <property type="nucleotide sequence ID" value="XM_043192629.1"/>
</dbReference>
<dbReference type="EMBL" id="JAHMUF010000018">
    <property type="protein sequence ID" value="KAG7192447.1"/>
    <property type="molecule type" value="Genomic_DNA"/>
</dbReference>
<dbReference type="GO" id="GO:0005686">
    <property type="term" value="C:U2 snRNP"/>
    <property type="evidence" value="ECO:0007669"/>
    <property type="project" value="TreeGrafter"/>
</dbReference>
<sequence length="178" mass="20125">MGITPDMKLTLSVLNDAPTIRNAMGETTLCLRDLGIPQIENLSHLQIQYRALDITGNDLIDLDNIPPLEHLETLLAAENSIMKILQSFAILQNLKHLSLMNNKIRKLESLQQLKEATSLTDLVLTGNEVTSLENYRPYVIFLVPSLKVLDFKRVTMKERQLAQQLFGEVKNRSANEKS</sequence>
<keyword evidence="3" id="KW-0507">mRNA processing</keyword>
<name>A0A9P8AHF2_9ASCO</name>
<dbReference type="GO" id="GO:0000398">
    <property type="term" value="P:mRNA splicing, via spliceosome"/>
    <property type="evidence" value="ECO:0007669"/>
    <property type="project" value="InterPro"/>
</dbReference>
<dbReference type="SUPFAM" id="SSF52058">
    <property type="entry name" value="L domain-like"/>
    <property type="match status" value="1"/>
</dbReference>
<comment type="similarity">
    <text evidence="7">Belongs to the U2 small nuclear ribonucleoprotein A family.</text>
</comment>
<gene>
    <name evidence="10" type="primary">LEA1</name>
    <name evidence="10" type="ORF">KQ657_001848</name>
</gene>
<evidence type="ECO:0000256" key="3">
    <source>
        <dbReference type="ARBA" id="ARBA00022728"/>
    </source>
</evidence>
<evidence type="ECO:0000256" key="7">
    <source>
        <dbReference type="ARBA" id="ARBA00024196"/>
    </source>
</evidence>
<evidence type="ECO:0000259" key="9">
    <source>
        <dbReference type="SMART" id="SM00446"/>
    </source>
</evidence>
<keyword evidence="2" id="KW-0433">Leucine-rich repeat</keyword>
<comment type="caution">
    <text evidence="10">The sequence shown here is derived from an EMBL/GenBank/DDBJ whole genome shotgun (WGS) entry which is preliminary data.</text>
</comment>
<evidence type="ECO:0000256" key="5">
    <source>
        <dbReference type="ARBA" id="ARBA00023187"/>
    </source>
</evidence>
<comment type="subcellular location">
    <subcellularLocation>
        <location evidence="1">Nucleus</location>
    </subcellularLocation>
</comment>